<evidence type="ECO:0000313" key="3">
    <source>
        <dbReference type="Proteomes" id="UP000000707"/>
    </source>
</evidence>
<dbReference type="EMBL" id="GL996515">
    <property type="protein sequence ID" value="EGV64951.1"/>
    <property type="molecule type" value="Genomic_DNA"/>
</dbReference>
<dbReference type="OrthoDB" id="5865767at2759"/>
<dbReference type="KEGG" id="cten:18247088"/>
<dbReference type="GeneID" id="18247088"/>
<sequence>MYCVSIDATSCSCHDSTDIFPQRHPSVPAFPSQAGTTPSAPINKYRPINRTRSESDMSSASPPSDCSSSCESLNDIFSARDSIISDVSDASIPTYYESTIKCPEYSTLEEPLPSYVPTLESFGLCLVKLEFLTPYKSNSRAKWEPMMLELNSTQLILRELNCSRTLKNLVVGLFQARNGPQDKSHSHMCKNLGKFYDELKHNQMLFEPVSNRAEASSVLNRYGGDIACKLALHSSMVGVAPNAQEHVDKDSITLIPYKNTLRLRAEMYQMLVQTWSFAAMVKWCEELVVARDLCHNFDGSLAKRRTLPDYGVFQALNQNNLQDEETTNSVVINNFSFYVDGRYNMTEMSMINACLPKLKSYDNWSNLVLSNVEALKIHPTEGNIYVNYLKLNAAAAKFKPQEGPCRQFSIKSEGLVSLSPGYV</sequence>
<protein>
    <submittedName>
        <fullName evidence="2">Uncharacterized protein</fullName>
    </submittedName>
</protein>
<dbReference type="EMBL" id="GL996515">
    <property type="protein sequence ID" value="EGV64950.1"/>
    <property type="molecule type" value="Genomic_DNA"/>
</dbReference>
<dbReference type="PANTHER" id="PTHR37283:SF1">
    <property type="entry name" value="PH DOMAIN-CONTAINING PROTEIN YHR131C"/>
    <property type="match status" value="1"/>
</dbReference>
<dbReference type="Proteomes" id="UP000000707">
    <property type="component" value="Unassembled WGS sequence"/>
</dbReference>
<feature type="compositionally biased region" description="Low complexity" evidence="1">
    <location>
        <begin position="56"/>
        <end position="67"/>
    </location>
</feature>
<dbReference type="HOGENOM" id="CLU_648899_0_0_1"/>
<dbReference type="PANTHER" id="PTHR37283">
    <property type="entry name" value="PH DOMAIN-CONTAINING PROTEIN YHR131C"/>
    <property type="match status" value="1"/>
</dbReference>
<keyword evidence="3" id="KW-1185">Reference proteome</keyword>
<proteinExistence type="predicted"/>
<dbReference type="RefSeq" id="XP_006685756.1">
    <property type="nucleotide sequence ID" value="XM_006685693.1"/>
</dbReference>
<feature type="region of interest" description="Disordered" evidence="1">
    <location>
        <begin position="24"/>
        <end position="67"/>
    </location>
</feature>
<accession>G3B1E3</accession>
<name>G3B1E3_CANTC</name>
<reference evidence="2 3" key="1">
    <citation type="journal article" date="2011" name="Proc. Natl. Acad. Sci. U.S.A.">
        <title>Comparative genomics of xylose-fermenting fungi for enhanced biofuel production.</title>
        <authorList>
            <person name="Wohlbach D.J."/>
            <person name="Kuo A."/>
            <person name="Sato T.K."/>
            <person name="Potts K.M."/>
            <person name="Salamov A.A."/>
            <person name="LaButti K.M."/>
            <person name="Sun H."/>
            <person name="Clum A."/>
            <person name="Pangilinan J.L."/>
            <person name="Lindquist E.A."/>
            <person name="Lucas S."/>
            <person name="Lapidus A."/>
            <person name="Jin M."/>
            <person name="Gunawan C."/>
            <person name="Balan V."/>
            <person name="Dale B.E."/>
            <person name="Jeffries T.W."/>
            <person name="Zinkel R."/>
            <person name="Barry K.W."/>
            <person name="Grigoriev I.V."/>
            <person name="Gasch A.P."/>
        </authorList>
    </citation>
    <scope>NUCLEOTIDE SEQUENCE [LARGE SCALE GENOMIC DNA]</scope>
    <source>
        <strain evidence="2">ATCC 10573</strain>
        <strain evidence="3">ATCC 10573 / BCRC 21748 / CBS 615 / JCM 9827 / NBRC 10315 / NRRL Y-1498 / VKM Y-70</strain>
    </source>
</reference>
<dbReference type="AlphaFoldDB" id="G3B1E3"/>
<evidence type="ECO:0000313" key="2">
    <source>
        <dbReference type="EMBL" id="EGV64951.1"/>
    </source>
</evidence>
<gene>
    <name evidence="2" type="ORF">CANTEDRAFT_113695</name>
</gene>
<dbReference type="eggNOG" id="ENOG502S3D4">
    <property type="taxonomic scope" value="Eukaryota"/>
</dbReference>
<evidence type="ECO:0000256" key="1">
    <source>
        <dbReference type="SAM" id="MobiDB-lite"/>
    </source>
</evidence>
<organism evidence="3">
    <name type="scientific">Candida tenuis (strain ATCC 10573 / BCRC 21748 / CBS 615 / JCM 9827 / NBRC 10315 / NRRL Y-1498 / VKM Y-70)</name>
    <name type="common">Yeast</name>
    <name type="synonym">Yamadazyma tenuis</name>
    <dbReference type="NCBI Taxonomy" id="590646"/>
    <lineage>
        <taxon>Eukaryota</taxon>
        <taxon>Fungi</taxon>
        <taxon>Dikarya</taxon>
        <taxon>Ascomycota</taxon>
        <taxon>Saccharomycotina</taxon>
        <taxon>Pichiomycetes</taxon>
        <taxon>Debaryomycetaceae</taxon>
        <taxon>Yamadazyma</taxon>
    </lineage>
</organism>